<dbReference type="Gene3D" id="3.40.50.1820">
    <property type="entry name" value="alpha/beta hydrolase"/>
    <property type="match status" value="1"/>
</dbReference>
<dbReference type="InterPro" id="IPR002925">
    <property type="entry name" value="Dienelactn_hydro"/>
</dbReference>
<dbReference type="SUPFAM" id="SSF53474">
    <property type="entry name" value="alpha/beta-Hydrolases"/>
    <property type="match status" value="1"/>
</dbReference>
<comment type="caution">
    <text evidence="2">The sequence shown here is derived from an EMBL/GenBank/DDBJ whole genome shotgun (WGS) entry which is preliminary data.</text>
</comment>
<keyword evidence="3" id="KW-1185">Reference proteome</keyword>
<reference evidence="2 3" key="1">
    <citation type="submission" date="2019-01" db="EMBL/GenBank/DDBJ databases">
        <title>Nuclear Genome Assembly of the Microalgal Biofuel strain Nannochloropsis salina CCMP1776.</title>
        <authorList>
            <person name="Hovde B."/>
        </authorList>
    </citation>
    <scope>NUCLEOTIDE SEQUENCE [LARGE SCALE GENOMIC DNA]</scope>
    <source>
        <strain evidence="2 3">CCMP1776</strain>
    </source>
</reference>
<sequence>MESLVRNYNATATGIVGFGVGGGQALSAVASGFIKTHAVVAMCPVGYDAPKVAEALTSTPALVIFPGQDNPEAPLQNALTLMDGFASHKALPYMVRVFKDCHLHFLTRPAPSEESAAEDAIMLATSWLEIQLRRGKAKMIRDSRIL</sequence>
<protein>
    <recommendedName>
        <fullName evidence="1">Dienelactone hydrolase domain-containing protein</fullName>
    </recommendedName>
</protein>
<organism evidence="2 3">
    <name type="scientific">Nannochloropsis salina CCMP1776</name>
    <dbReference type="NCBI Taxonomy" id="1027361"/>
    <lineage>
        <taxon>Eukaryota</taxon>
        <taxon>Sar</taxon>
        <taxon>Stramenopiles</taxon>
        <taxon>Ochrophyta</taxon>
        <taxon>Eustigmatophyceae</taxon>
        <taxon>Eustigmatales</taxon>
        <taxon>Monodopsidaceae</taxon>
        <taxon>Microchloropsis</taxon>
        <taxon>Microchloropsis salina</taxon>
    </lineage>
</organism>
<dbReference type="Proteomes" id="UP000355283">
    <property type="component" value="Unassembled WGS sequence"/>
</dbReference>
<proteinExistence type="predicted"/>
<evidence type="ECO:0000313" key="3">
    <source>
        <dbReference type="Proteomes" id="UP000355283"/>
    </source>
</evidence>
<dbReference type="InterPro" id="IPR029058">
    <property type="entry name" value="AB_hydrolase_fold"/>
</dbReference>
<dbReference type="Pfam" id="PF01738">
    <property type="entry name" value="DLH"/>
    <property type="match status" value="1"/>
</dbReference>
<dbReference type="OrthoDB" id="40634at2759"/>
<gene>
    <name evidence="2" type="ORF">NSK_005720</name>
</gene>
<dbReference type="EMBL" id="SDOX01000085">
    <property type="protein sequence ID" value="TFJ82947.1"/>
    <property type="molecule type" value="Genomic_DNA"/>
</dbReference>
<name>A0A4D9CXN5_9STRA</name>
<feature type="domain" description="Dienelactone hydrolase" evidence="1">
    <location>
        <begin position="8"/>
        <end position="129"/>
    </location>
</feature>
<evidence type="ECO:0000259" key="1">
    <source>
        <dbReference type="Pfam" id="PF01738"/>
    </source>
</evidence>
<dbReference type="AlphaFoldDB" id="A0A4D9CXN5"/>
<accession>A0A4D9CXN5</accession>
<evidence type="ECO:0000313" key="2">
    <source>
        <dbReference type="EMBL" id="TFJ82947.1"/>
    </source>
</evidence>
<dbReference type="GO" id="GO:0016787">
    <property type="term" value="F:hydrolase activity"/>
    <property type="evidence" value="ECO:0007669"/>
    <property type="project" value="InterPro"/>
</dbReference>